<evidence type="ECO:0000313" key="2">
    <source>
        <dbReference type="EMBL" id="MBB4947190.1"/>
    </source>
</evidence>
<dbReference type="EMBL" id="JACHJR010000001">
    <property type="protein sequence ID" value="MBB4947190.1"/>
    <property type="molecule type" value="Genomic_DNA"/>
</dbReference>
<gene>
    <name evidence="2" type="ORF">F4556_002725</name>
</gene>
<evidence type="ECO:0000313" key="3">
    <source>
        <dbReference type="Proteomes" id="UP000573327"/>
    </source>
</evidence>
<proteinExistence type="predicted"/>
<reference evidence="2 3" key="1">
    <citation type="submission" date="2020-08" db="EMBL/GenBank/DDBJ databases">
        <title>Sequencing the genomes of 1000 actinobacteria strains.</title>
        <authorList>
            <person name="Klenk H.-P."/>
        </authorList>
    </citation>
    <scope>NUCLEOTIDE SEQUENCE [LARGE SCALE GENOMIC DNA]</scope>
    <source>
        <strain evidence="2 3">DSM 44786</strain>
    </source>
</reference>
<dbReference type="RefSeq" id="WP_184914811.1">
    <property type="nucleotide sequence ID" value="NZ_JACHJR010000001.1"/>
</dbReference>
<keyword evidence="3" id="KW-1185">Reference proteome</keyword>
<protein>
    <submittedName>
        <fullName evidence="2">Uncharacterized protein</fullName>
    </submittedName>
</protein>
<name>A0A7W7WHX5_9ACTN</name>
<organism evidence="2 3">
    <name type="scientific">Kitasatospora gansuensis</name>
    <dbReference type="NCBI Taxonomy" id="258050"/>
    <lineage>
        <taxon>Bacteria</taxon>
        <taxon>Bacillati</taxon>
        <taxon>Actinomycetota</taxon>
        <taxon>Actinomycetes</taxon>
        <taxon>Kitasatosporales</taxon>
        <taxon>Streptomycetaceae</taxon>
        <taxon>Kitasatospora</taxon>
    </lineage>
</organism>
<feature type="region of interest" description="Disordered" evidence="1">
    <location>
        <begin position="1"/>
        <end position="23"/>
    </location>
</feature>
<sequence>MADTETTTATPAPTQPAAEVAPVEQTLTAVDPEAQLLEVLDVLATDEPETEIAPLVEEPKKDGGYEPLGTVINRP</sequence>
<accession>A0A7W7WHX5</accession>
<comment type="caution">
    <text evidence="2">The sequence shown here is derived from an EMBL/GenBank/DDBJ whole genome shotgun (WGS) entry which is preliminary data.</text>
</comment>
<dbReference type="AlphaFoldDB" id="A0A7W7WHX5"/>
<evidence type="ECO:0000256" key="1">
    <source>
        <dbReference type="SAM" id="MobiDB-lite"/>
    </source>
</evidence>
<dbReference type="Proteomes" id="UP000573327">
    <property type="component" value="Unassembled WGS sequence"/>
</dbReference>